<dbReference type="AlphaFoldDB" id="A0AA39MQ91"/>
<evidence type="ECO:0000313" key="1">
    <source>
        <dbReference type="EMBL" id="KAK0442069.1"/>
    </source>
</evidence>
<name>A0AA39MQ91_9AGAR</name>
<dbReference type="Proteomes" id="UP001175226">
    <property type="component" value="Unassembled WGS sequence"/>
</dbReference>
<accession>A0AA39MQ91</accession>
<reference evidence="1" key="1">
    <citation type="submission" date="2023-06" db="EMBL/GenBank/DDBJ databases">
        <authorList>
            <consortium name="Lawrence Berkeley National Laboratory"/>
            <person name="Ahrendt S."/>
            <person name="Sahu N."/>
            <person name="Indic B."/>
            <person name="Wong-Bajracharya J."/>
            <person name="Merenyi Z."/>
            <person name="Ke H.-M."/>
            <person name="Monk M."/>
            <person name="Kocsube S."/>
            <person name="Drula E."/>
            <person name="Lipzen A."/>
            <person name="Balint B."/>
            <person name="Henrissat B."/>
            <person name="Andreopoulos B."/>
            <person name="Martin F.M."/>
            <person name="Harder C.B."/>
            <person name="Rigling D."/>
            <person name="Ford K.L."/>
            <person name="Foster G.D."/>
            <person name="Pangilinan J."/>
            <person name="Papanicolaou A."/>
            <person name="Barry K."/>
            <person name="LaButti K."/>
            <person name="Viragh M."/>
            <person name="Koriabine M."/>
            <person name="Yan M."/>
            <person name="Riley R."/>
            <person name="Champramary S."/>
            <person name="Plett K.L."/>
            <person name="Tsai I.J."/>
            <person name="Slot J."/>
            <person name="Sipos G."/>
            <person name="Plett J."/>
            <person name="Nagy L.G."/>
            <person name="Grigoriev I.V."/>
        </authorList>
    </citation>
    <scope>NUCLEOTIDE SEQUENCE</scope>
    <source>
        <strain evidence="1">FPL87.14</strain>
    </source>
</reference>
<comment type="caution">
    <text evidence="1">The sequence shown here is derived from an EMBL/GenBank/DDBJ whole genome shotgun (WGS) entry which is preliminary data.</text>
</comment>
<gene>
    <name evidence="1" type="ORF">EV421DRAFT_1890988</name>
</gene>
<organism evidence="1 2">
    <name type="scientific">Armillaria borealis</name>
    <dbReference type="NCBI Taxonomy" id="47425"/>
    <lineage>
        <taxon>Eukaryota</taxon>
        <taxon>Fungi</taxon>
        <taxon>Dikarya</taxon>
        <taxon>Basidiomycota</taxon>
        <taxon>Agaricomycotina</taxon>
        <taxon>Agaricomycetes</taxon>
        <taxon>Agaricomycetidae</taxon>
        <taxon>Agaricales</taxon>
        <taxon>Marasmiineae</taxon>
        <taxon>Physalacriaceae</taxon>
        <taxon>Armillaria</taxon>
    </lineage>
</organism>
<dbReference type="EMBL" id="JAUEPT010000027">
    <property type="protein sequence ID" value="KAK0442069.1"/>
    <property type="molecule type" value="Genomic_DNA"/>
</dbReference>
<protein>
    <recommendedName>
        <fullName evidence="3">Helitron helicase-like domain-containing protein</fullName>
    </recommendedName>
</protein>
<proteinExistence type="predicted"/>
<sequence>MVDLFIKHVLGVGTDHPGAFGQTSSYYGTIEQQGQLTLHLHLLLWIHNALSPQEIRSRLMDTSSTFRQELLAYLEGAHQGDYFDGTQKDILNDLTHATRQPEFRSPVEVLPESPPHPCVRPNCAVQECLACKNISSWWSYFRQTYDSKGCLANKWGKCKARFPCKIVKEHKVDEDGHLMLQKLEAWINTFMPLLMYLFHCNTDVTSLQSGTAIKAVISYVSDYVTKPALKTHVIFEAI</sequence>
<evidence type="ECO:0000313" key="2">
    <source>
        <dbReference type="Proteomes" id="UP001175226"/>
    </source>
</evidence>
<keyword evidence="2" id="KW-1185">Reference proteome</keyword>
<evidence type="ECO:0008006" key="3">
    <source>
        <dbReference type="Google" id="ProtNLM"/>
    </source>
</evidence>